<gene>
    <name evidence="2" type="ORF">SDC9_06836</name>
</gene>
<feature type="region of interest" description="Disordered" evidence="1">
    <location>
        <begin position="110"/>
        <end position="137"/>
    </location>
</feature>
<evidence type="ECO:0000256" key="1">
    <source>
        <dbReference type="SAM" id="MobiDB-lite"/>
    </source>
</evidence>
<evidence type="ECO:0000313" key="2">
    <source>
        <dbReference type="EMBL" id="MPL61266.1"/>
    </source>
</evidence>
<sequence length="137" mass="14565">MKAGVCHARGVMSIPSASLSLKFPTLARPARPDAGTISSTRCQHACNIDQCFKSKQQTLPFLRATGACKNDRVCQFEAGAQAGSMPHADVCHHLPFGFYTEAAAAKIQQGGAQGNARQEQRQAAQQLAAFNHGVSPE</sequence>
<reference evidence="2" key="1">
    <citation type="submission" date="2019-08" db="EMBL/GenBank/DDBJ databases">
        <authorList>
            <person name="Kucharzyk K."/>
            <person name="Murdoch R.W."/>
            <person name="Higgins S."/>
            <person name="Loffler F."/>
        </authorList>
    </citation>
    <scope>NUCLEOTIDE SEQUENCE</scope>
</reference>
<organism evidence="2">
    <name type="scientific">bioreactor metagenome</name>
    <dbReference type="NCBI Taxonomy" id="1076179"/>
    <lineage>
        <taxon>unclassified sequences</taxon>
        <taxon>metagenomes</taxon>
        <taxon>ecological metagenomes</taxon>
    </lineage>
</organism>
<comment type="caution">
    <text evidence="2">The sequence shown here is derived from an EMBL/GenBank/DDBJ whole genome shotgun (WGS) entry which is preliminary data.</text>
</comment>
<accession>A0A644T2Z4</accession>
<proteinExistence type="predicted"/>
<dbReference type="AlphaFoldDB" id="A0A644T2Z4"/>
<protein>
    <submittedName>
        <fullName evidence="2">Uncharacterized protein</fullName>
    </submittedName>
</protein>
<name>A0A644T2Z4_9ZZZZ</name>
<feature type="compositionally biased region" description="Low complexity" evidence="1">
    <location>
        <begin position="110"/>
        <end position="129"/>
    </location>
</feature>
<dbReference type="EMBL" id="VSSQ01000014">
    <property type="protein sequence ID" value="MPL61266.1"/>
    <property type="molecule type" value="Genomic_DNA"/>
</dbReference>